<accession>A0A3P7QYT4</accession>
<dbReference type="AlphaFoldDB" id="A0A3P7QYT4"/>
<evidence type="ECO:0000313" key="3">
    <source>
        <dbReference type="Proteomes" id="UP000281553"/>
    </source>
</evidence>
<name>A0A3P7QYT4_DIBLA</name>
<evidence type="ECO:0000313" key="2">
    <source>
        <dbReference type="EMBL" id="VDN36076.1"/>
    </source>
</evidence>
<sequence length="162" mass="17431">MLRVKPVGSEVELVIRRPRRPTTEAITMVPVDPQGAYTINADTSPLYEGYRSMGGVSGLGCHCPSPNCTVRLPDYTRQVQQVGSCRLGSLDDSHLTDYPERFEKVIYLKLDIPLLQTTSLLSAQETATSTAAGTVTVSSPGQKAAGTISSNSSTVRNRLATM</sequence>
<dbReference type="EMBL" id="UYRU01088214">
    <property type="protein sequence ID" value="VDN36076.1"/>
    <property type="molecule type" value="Genomic_DNA"/>
</dbReference>
<dbReference type="Proteomes" id="UP000281553">
    <property type="component" value="Unassembled WGS sequence"/>
</dbReference>
<dbReference type="OrthoDB" id="6266160at2759"/>
<protein>
    <submittedName>
        <fullName evidence="2">Uncharacterized protein</fullName>
    </submittedName>
</protein>
<keyword evidence="3" id="KW-1185">Reference proteome</keyword>
<gene>
    <name evidence="2" type="ORF">DILT_LOCUS16939</name>
</gene>
<feature type="non-terminal residue" evidence="2">
    <location>
        <position position="162"/>
    </location>
</feature>
<evidence type="ECO:0000256" key="1">
    <source>
        <dbReference type="SAM" id="MobiDB-lite"/>
    </source>
</evidence>
<organism evidence="2 3">
    <name type="scientific">Dibothriocephalus latus</name>
    <name type="common">Fish tapeworm</name>
    <name type="synonym">Diphyllobothrium latum</name>
    <dbReference type="NCBI Taxonomy" id="60516"/>
    <lineage>
        <taxon>Eukaryota</taxon>
        <taxon>Metazoa</taxon>
        <taxon>Spiralia</taxon>
        <taxon>Lophotrochozoa</taxon>
        <taxon>Platyhelminthes</taxon>
        <taxon>Cestoda</taxon>
        <taxon>Eucestoda</taxon>
        <taxon>Diphyllobothriidea</taxon>
        <taxon>Diphyllobothriidae</taxon>
        <taxon>Dibothriocephalus</taxon>
    </lineage>
</organism>
<feature type="region of interest" description="Disordered" evidence="1">
    <location>
        <begin position="134"/>
        <end position="162"/>
    </location>
</feature>
<feature type="compositionally biased region" description="Polar residues" evidence="1">
    <location>
        <begin position="147"/>
        <end position="156"/>
    </location>
</feature>
<reference evidence="2 3" key="1">
    <citation type="submission" date="2018-11" db="EMBL/GenBank/DDBJ databases">
        <authorList>
            <consortium name="Pathogen Informatics"/>
        </authorList>
    </citation>
    <scope>NUCLEOTIDE SEQUENCE [LARGE SCALE GENOMIC DNA]</scope>
</reference>
<proteinExistence type="predicted"/>